<dbReference type="AlphaFoldDB" id="X1E5W9"/>
<gene>
    <name evidence="1" type="ORF">S01H4_52881</name>
</gene>
<dbReference type="Gene3D" id="3.40.190.10">
    <property type="entry name" value="Periplasmic binding protein-like II"/>
    <property type="match status" value="2"/>
</dbReference>
<dbReference type="InterPro" id="IPR006311">
    <property type="entry name" value="TAT_signal"/>
</dbReference>
<organism evidence="1">
    <name type="scientific">marine sediment metagenome</name>
    <dbReference type="NCBI Taxonomy" id="412755"/>
    <lineage>
        <taxon>unclassified sequences</taxon>
        <taxon>metagenomes</taxon>
        <taxon>ecological metagenomes</taxon>
    </lineage>
</organism>
<dbReference type="EMBL" id="BART01030257">
    <property type="protein sequence ID" value="GAH15795.1"/>
    <property type="molecule type" value="Genomic_DNA"/>
</dbReference>
<dbReference type="Pfam" id="PF13416">
    <property type="entry name" value="SBP_bac_8"/>
    <property type="match status" value="1"/>
</dbReference>
<evidence type="ECO:0000313" key="1">
    <source>
        <dbReference type="EMBL" id="GAH15795.1"/>
    </source>
</evidence>
<dbReference type="PROSITE" id="PS51318">
    <property type="entry name" value="TAT"/>
    <property type="match status" value="1"/>
</dbReference>
<sequence>LSNSLNENSRKNSRPDDVSRRTFLNTAAAASAAILAAPYIKSARAAERKITVRDPGGPFTAGFKAAYYDPFKAETGIEVVGIQGEHEPTGMIKAMIEAKNYTWDGALLSKSAHQSLVNLGYLEPISPTGGPGKHVSEVPESLRGEFILGNDVYATLIAYRKDVLGDKGPKNWADFWNTDKIPGARALRKHPFVKDRPAVTASIMTRSSIKIHEWIASQQYDIGLAEMPPHNSGLNIQPISLECVCALRKDDPLATKPYLTPDD</sequence>
<reference evidence="1" key="1">
    <citation type="journal article" date="2014" name="Front. Microbiol.">
        <title>High frequency of phylogenetically diverse reductive dehalogenase-homologous genes in deep subseafloor sedimentary metagenomes.</title>
        <authorList>
            <person name="Kawai M."/>
            <person name="Futagami T."/>
            <person name="Toyoda A."/>
            <person name="Takaki Y."/>
            <person name="Nishi S."/>
            <person name="Hori S."/>
            <person name="Arai W."/>
            <person name="Tsubouchi T."/>
            <person name="Morono Y."/>
            <person name="Uchiyama I."/>
            <person name="Ito T."/>
            <person name="Fujiyama A."/>
            <person name="Inagaki F."/>
            <person name="Takami H."/>
        </authorList>
    </citation>
    <scope>NUCLEOTIDE SEQUENCE</scope>
    <source>
        <strain evidence="1">Expedition CK06-06</strain>
    </source>
</reference>
<protein>
    <submittedName>
        <fullName evidence="1">Uncharacterized protein</fullName>
    </submittedName>
</protein>
<feature type="non-terminal residue" evidence="1">
    <location>
        <position position="263"/>
    </location>
</feature>
<dbReference type="SUPFAM" id="SSF53850">
    <property type="entry name" value="Periplasmic binding protein-like II"/>
    <property type="match status" value="2"/>
</dbReference>
<comment type="caution">
    <text evidence="1">The sequence shown here is derived from an EMBL/GenBank/DDBJ whole genome shotgun (WGS) entry which is preliminary data.</text>
</comment>
<dbReference type="InterPro" id="IPR006059">
    <property type="entry name" value="SBP"/>
</dbReference>
<feature type="non-terminal residue" evidence="1">
    <location>
        <position position="1"/>
    </location>
</feature>
<accession>X1E5W9</accession>
<proteinExistence type="predicted"/>
<name>X1E5W9_9ZZZZ</name>